<dbReference type="Proteomes" id="UP000180057">
    <property type="component" value="Unassembled WGS sequence"/>
</dbReference>
<sequence length="286" mass="31177">MNHVLMKRIALIGVIVFIVGFLGSMLGSIILGFSSLGSTQFNFFGSSSESASTNEIVNTDLAEEVDINIDLGVGQVFVTSGTNHLLEGDFIFDAETGRPEVDYHENDSLGVLNISQAPRNKILNIGFNTTANHDEWNIKLNEHIPMNLQLKTGVGESELNLSELNLTKLDIETGVGETRIDLKGEWHSSFDMKIQTGVGETVIDLNGAWHDHFDLEIKTGVGDTTVIIPRDLGVKLQVSKGIGSLSVDGFYKNGNEYVNAAYETADETMNINLRMGIGEVTILSEN</sequence>
<feature type="domain" description="DUF2154" evidence="3">
    <location>
        <begin position="62"/>
        <end position="154"/>
    </location>
</feature>
<keyword evidence="5" id="KW-1185">Reference proteome</keyword>
<dbReference type="AlphaFoldDB" id="A0A1S2M625"/>
<dbReference type="Pfam" id="PF17115">
    <property type="entry name" value="Toast_rack_N"/>
    <property type="match status" value="1"/>
</dbReference>
<dbReference type="STRING" id="472963.BKP45_10105"/>
<dbReference type="InterPro" id="IPR031346">
    <property type="entry name" value="DUF2154_N"/>
</dbReference>
<evidence type="ECO:0000313" key="5">
    <source>
        <dbReference type="Proteomes" id="UP000180057"/>
    </source>
</evidence>
<evidence type="ECO:0000259" key="2">
    <source>
        <dbReference type="Pfam" id="PF09922"/>
    </source>
</evidence>
<evidence type="ECO:0000259" key="3">
    <source>
        <dbReference type="Pfam" id="PF17115"/>
    </source>
</evidence>
<evidence type="ECO:0000256" key="1">
    <source>
        <dbReference type="SAM" id="Phobius"/>
    </source>
</evidence>
<gene>
    <name evidence="4" type="ORF">BKP45_10105</name>
</gene>
<organism evidence="4 5">
    <name type="scientific">Anaerobacillus alkalidiazotrophicus</name>
    <dbReference type="NCBI Taxonomy" id="472963"/>
    <lineage>
        <taxon>Bacteria</taxon>
        <taxon>Bacillati</taxon>
        <taxon>Bacillota</taxon>
        <taxon>Bacilli</taxon>
        <taxon>Bacillales</taxon>
        <taxon>Bacillaceae</taxon>
        <taxon>Anaerobacillus</taxon>
    </lineage>
</organism>
<evidence type="ECO:0008006" key="6">
    <source>
        <dbReference type="Google" id="ProtNLM"/>
    </source>
</evidence>
<dbReference type="RefSeq" id="WP_071389571.1">
    <property type="nucleotide sequence ID" value="NZ_MLQS01000015.1"/>
</dbReference>
<feature type="domain" description="Cell wall-active antibiotics response LiaF-like C-terminal" evidence="2">
    <location>
        <begin position="191"/>
        <end position="282"/>
    </location>
</feature>
<feature type="transmembrane region" description="Helical" evidence="1">
    <location>
        <begin position="9"/>
        <end position="33"/>
    </location>
</feature>
<keyword evidence="1" id="KW-0812">Transmembrane</keyword>
<name>A0A1S2M625_9BACI</name>
<dbReference type="Pfam" id="PF09922">
    <property type="entry name" value="LiaF-like_C"/>
    <property type="match status" value="1"/>
</dbReference>
<comment type="caution">
    <text evidence="4">The sequence shown here is derived from an EMBL/GenBank/DDBJ whole genome shotgun (WGS) entry which is preliminary data.</text>
</comment>
<evidence type="ECO:0000313" key="4">
    <source>
        <dbReference type="EMBL" id="OIJ20131.1"/>
    </source>
</evidence>
<protein>
    <recommendedName>
        <fullName evidence="6">DUF2154 domain-containing protein</fullName>
    </recommendedName>
</protein>
<proteinExistence type="predicted"/>
<keyword evidence="1" id="KW-1133">Transmembrane helix</keyword>
<dbReference type="EMBL" id="MLQS01000015">
    <property type="protein sequence ID" value="OIJ20131.1"/>
    <property type="molecule type" value="Genomic_DNA"/>
</dbReference>
<dbReference type="OrthoDB" id="2964960at2"/>
<accession>A0A1S2M625</accession>
<reference evidence="4 5" key="1">
    <citation type="submission" date="2016-10" db="EMBL/GenBank/DDBJ databases">
        <title>Draft genome sequences of four alkaliphilic bacteria belonging to the Anaerobacillus genus.</title>
        <authorList>
            <person name="Bassil N.M."/>
            <person name="Lloyd J.R."/>
        </authorList>
    </citation>
    <scope>NUCLEOTIDE SEQUENCE [LARGE SCALE GENOMIC DNA]</scope>
    <source>
        <strain evidence="4 5">DSM 22531</strain>
    </source>
</reference>
<dbReference type="InterPro" id="IPR024425">
    <property type="entry name" value="LiaF-like_C"/>
</dbReference>
<keyword evidence="1" id="KW-0472">Membrane</keyword>